<keyword evidence="1" id="KW-0732">Signal</keyword>
<sequence>MRRSAVLLPVAAVFLLGLAAAGPLAGSAAQEATPAASAGHPVVGAWVVDSTAENPADAPAVAVIAADGTLIDTEGVAGTWRATGPRTAATTFVLVLGEERLPGGGSVVIRGELEVDAAGEGWTSPYSFTVVAPDGTVVGSGRDTAVGRRVPVEPVAAEGTPLAAVPTWAPAAAEGGTPTP</sequence>
<gene>
    <name evidence="2" type="ORF">AVDCRST_MAG59-2615</name>
</gene>
<evidence type="ECO:0000256" key="1">
    <source>
        <dbReference type="SAM" id="SignalP"/>
    </source>
</evidence>
<feature type="signal peptide" evidence="1">
    <location>
        <begin position="1"/>
        <end position="25"/>
    </location>
</feature>
<evidence type="ECO:0000313" key="2">
    <source>
        <dbReference type="EMBL" id="CAA9561617.1"/>
    </source>
</evidence>
<dbReference type="EMBL" id="CADCWF010000164">
    <property type="protein sequence ID" value="CAA9561617.1"/>
    <property type="molecule type" value="Genomic_DNA"/>
</dbReference>
<reference evidence="2" key="1">
    <citation type="submission" date="2020-02" db="EMBL/GenBank/DDBJ databases">
        <authorList>
            <person name="Meier V. D."/>
        </authorList>
    </citation>
    <scope>NUCLEOTIDE SEQUENCE</scope>
    <source>
        <strain evidence="2">AVDCRST_MAG59</strain>
    </source>
</reference>
<organism evidence="2">
    <name type="scientific">uncultured Thermomicrobiales bacterium</name>
    <dbReference type="NCBI Taxonomy" id="1645740"/>
    <lineage>
        <taxon>Bacteria</taxon>
        <taxon>Pseudomonadati</taxon>
        <taxon>Thermomicrobiota</taxon>
        <taxon>Thermomicrobia</taxon>
        <taxon>Thermomicrobiales</taxon>
        <taxon>environmental samples</taxon>
    </lineage>
</organism>
<proteinExistence type="predicted"/>
<protein>
    <submittedName>
        <fullName evidence="2">Uncharacterized protein</fullName>
    </submittedName>
</protein>
<dbReference type="AlphaFoldDB" id="A0A6J4UVD9"/>
<name>A0A6J4UVD9_9BACT</name>
<accession>A0A6J4UVD9</accession>
<feature type="chain" id="PRO_5026801280" evidence="1">
    <location>
        <begin position="26"/>
        <end position="180"/>
    </location>
</feature>